<evidence type="ECO:0000313" key="2">
    <source>
        <dbReference type="EMBL" id="MBY22915.1"/>
    </source>
</evidence>
<dbReference type="AlphaFoldDB" id="A0A2S2P0F4"/>
<reference evidence="2" key="1">
    <citation type="submission" date="2018-04" db="EMBL/GenBank/DDBJ databases">
        <title>Transcriptome of Schizaphis graminum biotype I.</title>
        <authorList>
            <person name="Scully E.D."/>
            <person name="Geib S.M."/>
            <person name="Palmer N.A."/>
            <person name="Koch K."/>
            <person name="Bradshaw J."/>
            <person name="Heng-Moss T."/>
            <person name="Sarath G."/>
        </authorList>
    </citation>
    <scope>NUCLEOTIDE SEQUENCE</scope>
</reference>
<gene>
    <name evidence="2" type="ORF">g.116835</name>
</gene>
<organism evidence="2">
    <name type="scientific">Schizaphis graminum</name>
    <name type="common">Green bug aphid</name>
    <dbReference type="NCBI Taxonomy" id="13262"/>
    <lineage>
        <taxon>Eukaryota</taxon>
        <taxon>Metazoa</taxon>
        <taxon>Ecdysozoa</taxon>
        <taxon>Arthropoda</taxon>
        <taxon>Hexapoda</taxon>
        <taxon>Insecta</taxon>
        <taxon>Pterygota</taxon>
        <taxon>Neoptera</taxon>
        <taxon>Paraneoptera</taxon>
        <taxon>Hemiptera</taxon>
        <taxon>Sternorrhyncha</taxon>
        <taxon>Aphidomorpha</taxon>
        <taxon>Aphidoidea</taxon>
        <taxon>Aphididae</taxon>
        <taxon>Aphidini</taxon>
        <taxon>Schizaphis</taxon>
    </lineage>
</organism>
<feature type="region of interest" description="Disordered" evidence="1">
    <location>
        <begin position="1"/>
        <end position="40"/>
    </location>
</feature>
<name>A0A2S2P0F4_SCHGA</name>
<protein>
    <submittedName>
        <fullName evidence="2">Uncharacterized protein</fullName>
    </submittedName>
</protein>
<accession>A0A2S2P0F4</accession>
<feature type="compositionally biased region" description="Basic and acidic residues" evidence="1">
    <location>
        <begin position="19"/>
        <end position="40"/>
    </location>
</feature>
<sequence length="116" mass="13152">MRAYWHKAGGRVPGWQANERARARERETERERDGRGERNGIKTALARAKATGRSRFPQFTTADVRRARAATTVFTQTTHRGGGSRVLSLFFPSSGTRTRMDTIIISRRKRGWLCGC</sequence>
<dbReference type="EMBL" id="GGMR01010296">
    <property type="protein sequence ID" value="MBY22915.1"/>
    <property type="molecule type" value="Transcribed_RNA"/>
</dbReference>
<evidence type="ECO:0000256" key="1">
    <source>
        <dbReference type="SAM" id="MobiDB-lite"/>
    </source>
</evidence>
<proteinExistence type="predicted"/>